<keyword evidence="4" id="KW-1185">Reference proteome</keyword>
<gene>
    <name evidence="3" type="ORF">BEMITA_LOCUS4927</name>
</gene>
<dbReference type="SUPFAM" id="SSF48371">
    <property type="entry name" value="ARM repeat"/>
    <property type="match status" value="2"/>
</dbReference>
<dbReference type="KEGG" id="btab:109041854"/>
<protein>
    <recommendedName>
        <fullName evidence="5">Nucleolar protein 9</fullName>
    </recommendedName>
</protein>
<dbReference type="GO" id="GO:0000472">
    <property type="term" value="P:endonucleolytic cleavage to generate mature 5'-end of SSU-rRNA from (SSU-rRNA, 5.8S rRNA, LSU-rRNA)"/>
    <property type="evidence" value="ECO:0007669"/>
    <property type="project" value="TreeGrafter"/>
</dbReference>
<organism evidence="3 4">
    <name type="scientific">Bemisia tabaci</name>
    <name type="common">Sweetpotato whitefly</name>
    <name type="synonym">Aleurodes tabaci</name>
    <dbReference type="NCBI Taxonomy" id="7038"/>
    <lineage>
        <taxon>Eukaryota</taxon>
        <taxon>Metazoa</taxon>
        <taxon>Ecdysozoa</taxon>
        <taxon>Arthropoda</taxon>
        <taxon>Hexapoda</taxon>
        <taxon>Insecta</taxon>
        <taxon>Pterygota</taxon>
        <taxon>Neoptera</taxon>
        <taxon>Paraneoptera</taxon>
        <taxon>Hemiptera</taxon>
        <taxon>Sternorrhyncha</taxon>
        <taxon>Aleyrodoidea</taxon>
        <taxon>Aleyrodidae</taxon>
        <taxon>Aleyrodinae</taxon>
        <taxon>Bemisia</taxon>
    </lineage>
</organism>
<dbReference type="GO" id="GO:0000480">
    <property type="term" value="P:endonucleolytic cleavage in 5'-ETS of tricistronic rRNA transcript (SSU-rRNA, 5.8S rRNA, LSU-rRNA)"/>
    <property type="evidence" value="ECO:0007669"/>
    <property type="project" value="TreeGrafter"/>
</dbReference>
<dbReference type="InterPro" id="IPR016024">
    <property type="entry name" value="ARM-type_fold"/>
</dbReference>
<feature type="repeat" description="Pumilio" evidence="2">
    <location>
        <begin position="515"/>
        <end position="551"/>
    </location>
</feature>
<dbReference type="PANTHER" id="PTHR13102">
    <property type="entry name" value="NUCLEOLAR PROTEIN 9"/>
    <property type="match status" value="1"/>
</dbReference>
<dbReference type="EMBL" id="OU963863">
    <property type="protein sequence ID" value="CAH0385729.1"/>
    <property type="molecule type" value="Genomic_DNA"/>
</dbReference>
<dbReference type="GO" id="GO:0030688">
    <property type="term" value="C:preribosome, small subunit precursor"/>
    <property type="evidence" value="ECO:0007669"/>
    <property type="project" value="TreeGrafter"/>
</dbReference>
<dbReference type="GO" id="GO:0003723">
    <property type="term" value="F:RNA binding"/>
    <property type="evidence" value="ECO:0007669"/>
    <property type="project" value="InterPro"/>
</dbReference>
<dbReference type="GO" id="GO:0000447">
    <property type="term" value="P:endonucleolytic cleavage in ITS1 to separate SSU-rRNA from 5.8S rRNA and LSU-rRNA from tricistronic rRNA transcript (SSU-rRNA, 5.8S rRNA, LSU-rRNA)"/>
    <property type="evidence" value="ECO:0007669"/>
    <property type="project" value="TreeGrafter"/>
</dbReference>
<reference evidence="3" key="1">
    <citation type="submission" date="2021-12" db="EMBL/GenBank/DDBJ databases">
        <authorList>
            <person name="King R."/>
        </authorList>
    </citation>
    <scope>NUCLEOTIDE SEQUENCE</scope>
</reference>
<sequence>MSGKGVKRKKKHGSFVSKMKKYHRKGSVGRGNHIEEETYLYFLRMYEAQKKGFDSEDDKSAFVNNFLEEIKDHEIEYSKNQIGSRLIEALLPDAAPENLKTFAEAFMESLRPICCDEFASHVLEALLRTASSRSKLVQNANDKEEPDMQIWDEYFQNLVSKISKFMLNNLEDFVWDKFANHVLRTVFISLVGGVDARSLKASCQATNQKSESILNVEHKMILKDFAKRLMMWPQLGDLPFEELTSGLLQILLLALHKSASKSTLKSILNALVDSYMKSSTNELLFANDTKEFESEKKMSFVEIPSVFEYEPAVHLFEVMITVAPHKLYTQMFAKFCMNRISALAMNKKTNFIIQKLLHSCQESAEFESIFTELEPHLASIFQIGHSGVILSLCQTGQRLTVKQGQILQNLQKILNCYDPKDRQMLFVPLLVSLKTYEVYQEEKEEDKPLITNMHGCLILQAMLAFNKPAQIINSMLSMTQKDLLALFCDSKGCHIAEAFLRSPTVGAKSRERLFKILKDSYAALSSSKYGSWVFEALWEVVDTKQKISLMEELILNASVLESTEFGSIISSKVSLQTFRKNREAWIQAQSRDSKKKKLFEDIL</sequence>
<dbReference type="PANTHER" id="PTHR13102:SF0">
    <property type="entry name" value="NUCLEOLAR PROTEIN 9"/>
    <property type="match status" value="1"/>
</dbReference>
<dbReference type="GO" id="GO:0000056">
    <property type="term" value="P:ribosomal small subunit export from nucleus"/>
    <property type="evidence" value="ECO:0007669"/>
    <property type="project" value="TreeGrafter"/>
</dbReference>
<evidence type="ECO:0000313" key="3">
    <source>
        <dbReference type="EMBL" id="CAH0385729.1"/>
    </source>
</evidence>
<dbReference type="Proteomes" id="UP001152759">
    <property type="component" value="Chromosome 2"/>
</dbReference>
<evidence type="ECO:0008006" key="5">
    <source>
        <dbReference type="Google" id="ProtNLM"/>
    </source>
</evidence>
<dbReference type="Gene3D" id="1.25.10.10">
    <property type="entry name" value="Leucine-rich Repeat Variant"/>
    <property type="match status" value="2"/>
</dbReference>
<dbReference type="GO" id="GO:0005730">
    <property type="term" value="C:nucleolus"/>
    <property type="evidence" value="ECO:0007669"/>
    <property type="project" value="TreeGrafter"/>
</dbReference>
<proteinExistence type="predicted"/>
<dbReference type="InterPro" id="IPR011989">
    <property type="entry name" value="ARM-like"/>
</dbReference>
<dbReference type="Pfam" id="PF22493">
    <property type="entry name" value="PUF_NOP9"/>
    <property type="match status" value="1"/>
</dbReference>
<evidence type="ECO:0000256" key="1">
    <source>
        <dbReference type="ARBA" id="ARBA00022737"/>
    </source>
</evidence>
<accession>A0A9P0A3S0</accession>
<dbReference type="SMART" id="SM00025">
    <property type="entry name" value="Pumilio"/>
    <property type="match status" value="5"/>
</dbReference>
<name>A0A9P0A3S0_BEMTA</name>
<keyword evidence="1" id="KW-0677">Repeat</keyword>
<dbReference type="InterPro" id="IPR001313">
    <property type="entry name" value="Pumilio_RNA-bd_rpt"/>
</dbReference>
<evidence type="ECO:0000313" key="4">
    <source>
        <dbReference type="Proteomes" id="UP001152759"/>
    </source>
</evidence>
<dbReference type="GO" id="GO:0030686">
    <property type="term" value="C:90S preribosome"/>
    <property type="evidence" value="ECO:0007669"/>
    <property type="project" value="TreeGrafter"/>
</dbReference>
<dbReference type="PROSITE" id="PS50302">
    <property type="entry name" value="PUM"/>
    <property type="match status" value="1"/>
</dbReference>
<dbReference type="InterPro" id="IPR040000">
    <property type="entry name" value="NOP9"/>
</dbReference>
<dbReference type="AlphaFoldDB" id="A0A9P0A3S0"/>
<evidence type="ECO:0000256" key="2">
    <source>
        <dbReference type="PROSITE-ProRule" id="PRU00317"/>
    </source>
</evidence>